<keyword evidence="3" id="KW-1185">Reference proteome</keyword>
<dbReference type="eggNOG" id="ENOG5033C4H">
    <property type="taxonomic scope" value="Bacteria"/>
</dbReference>
<evidence type="ECO:0000256" key="1">
    <source>
        <dbReference type="SAM" id="MobiDB-lite"/>
    </source>
</evidence>
<comment type="caution">
    <text evidence="2">The sequence shown here is derived from an EMBL/GenBank/DDBJ whole genome shotgun (WGS) entry which is preliminary data.</text>
</comment>
<gene>
    <name evidence="2" type="ORF">IDAT_10085</name>
</gene>
<accession>A0A094IL04</accession>
<dbReference type="RefSeq" id="WP_034733297.1">
    <property type="nucleotide sequence ID" value="NZ_JPIN01000009.1"/>
</dbReference>
<name>A0A094IL04_9GAMM</name>
<feature type="compositionally biased region" description="Polar residues" evidence="1">
    <location>
        <begin position="24"/>
        <end position="35"/>
    </location>
</feature>
<dbReference type="OrthoDB" id="8703681at2"/>
<evidence type="ECO:0000313" key="2">
    <source>
        <dbReference type="EMBL" id="KFZ28340.1"/>
    </source>
</evidence>
<dbReference type="STRING" id="1517416.IDAT_10085"/>
<sequence>MKYALLAFGLTLLTGCGGSIEEPSQSVSAELSTEQPEMEPARDSQAEFAELDQQIRSMIGMAYADNLEQCKLAAIGHRPCGGPEYYMAYSTAALDEQVLLKLIDEHRELQTAFQQDNDIVGTCEMISKPLVVLNGGRCLAQPTAER</sequence>
<evidence type="ECO:0008006" key="4">
    <source>
        <dbReference type="Google" id="ProtNLM"/>
    </source>
</evidence>
<protein>
    <recommendedName>
        <fullName evidence="4">Lipoprotein</fullName>
    </recommendedName>
</protein>
<organism evidence="2 3">
    <name type="scientific">Pseudidiomarina atlantica</name>
    <dbReference type="NCBI Taxonomy" id="1517416"/>
    <lineage>
        <taxon>Bacteria</taxon>
        <taxon>Pseudomonadati</taxon>
        <taxon>Pseudomonadota</taxon>
        <taxon>Gammaproteobacteria</taxon>
        <taxon>Alteromonadales</taxon>
        <taxon>Idiomarinaceae</taxon>
        <taxon>Pseudidiomarina</taxon>
    </lineage>
</organism>
<reference evidence="2 3" key="1">
    <citation type="submission" date="2014-06" db="EMBL/GenBank/DDBJ databases">
        <title>Draft genome sequence of Idiomarina sp. MCCC 1A10513.</title>
        <authorList>
            <person name="Du J."/>
            <person name="Lai Q."/>
            <person name="Shao Z."/>
        </authorList>
    </citation>
    <scope>NUCLEOTIDE SEQUENCE [LARGE SCALE GENOMIC DNA]</scope>
    <source>
        <strain evidence="2 3">MCCC 1A10513</strain>
    </source>
</reference>
<proteinExistence type="predicted"/>
<feature type="region of interest" description="Disordered" evidence="1">
    <location>
        <begin position="24"/>
        <end position="43"/>
    </location>
</feature>
<dbReference type="Proteomes" id="UP000053718">
    <property type="component" value="Unassembled WGS sequence"/>
</dbReference>
<dbReference type="AlphaFoldDB" id="A0A094IL04"/>
<dbReference type="EMBL" id="JPIN01000009">
    <property type="protein sequence ID" value="KFZ28340.1"/>
    <property type="molecule type" value="Genomic_DNA"/>
</dbReference>
<dbReference type="PROSITE" id="PS51257">
    <property type="entry name" value="PROKAR_LIPOPROTEIN"/>
    <property type="match status" value="1"/>
</dbReference>
<evidence type="ECO:0000313" key="3">
    <source>
        <dbReference type="Proteomes" id="UP000053718"/>
    </source>
</evidence>